<dbReference type="EMBL" id="KQ460545">
    <property type="protein sequence ID" value="KPJ14068.1"/>
    <property type="molecule type" value="Genomic_DNA"/>
</dbReference>
<keyword evidence="2" id="KW-1185">Reference proteome</keyword>
<dbReference type="Proteomes" id="UP000053240">
    <property type="component" value="Unassembled WGS sequence"/>
</dbReference>
<protein>
    <submittedName>
        <fullName evidence="1">Uncharacterized protein</fullName>
    </submittedName>
</protein>
<dbReference type="AlphaFoldDB" id="A0A0N1PHZ8"/>
<evidence type="ECO:0000313" key="2">
    <source>
        <dbReference type="Proteomes" id="UP000053240"/>
    </source>
</evidence>
<name>A0A0N1PHZ8_PAPMA</name>
<proteinExistence type="predicted"/>
<accession>A0A0N1PHZ8</accession>
<evidence type="ECO:0000313" key="1">
    <source>
        <dbReference type="EMBL" id="KPJ14068.1"/>
    </source>
</evidence>
<organism evidence="1 2">
    <name type="scientific">Papilio machaon</name>
    <name type="common">Old World swallowtail butterfly</name>
    <dbReference type="NCBI Taxonomy" id="76193"/>
    <lineage>
        <taxon>Eukaryota</taxon>
        <taxon>Metazoa</taxon>
        <taxon>Ecdysozoa</taxon>
        <taxon>Arthropoda</taxon>
        <taxon>Hexapoda</taxon>
        <taxon>Insecta</taxon>
        <taxon>Pterygota</taxon>
        <taxon>Neoptera</taxon>
        <taxon>Endopterygota</taxon>
        <taxon>Lepidoptera</taxon>
        <taxon>Glossata</taxon>
        <taxon>Ditrysia</taxon>
        <taxon>Papilionoidea</taxon>
        <taxon>Papilionidae</taxon>
        <taxon>Papilioninae</taxon>
        <taxon>Papilio</taxon>
    </lineage>
</organism>
<gene>
    <name evidence="1" type="ORF">RR48_02669</name>
</gene>
<dbReference type="InParanoid" id="A0A0N1PHZ8"/>
<reference evidence="1 2" key="1">
    <citation type="journal article" date="2015" name="Nat. Commun.">
        <title>Outbred genome sequencing and CRISPR/Cas9 gene editing in butterflies.</title>
        <authorList>
            <person name="Li X."/>
            <person name="Fan D."/>
            <person name="Zhang W."/>
            <person name="Liu G."/>
            <person name="Zhang L."/>
            <person name="Zhao L."/>
            <person name="Fang X."/>
            <person name="Chen L."/>
            <person name="Dong Y."/>
            <person name="Chen Y."/>
            <person name="Ding Y."/>
            <person name="Zhao R."/>
            <person name="Feng M."/>
            <person name="Zhu Y."/>
            <person name="Feng Y."/>
            <person name="Jiang X."/>
            <person name="Zhu D."/>
            <person name="Xiang H."/>
            <person name="Feng X."/>
            <person name="Li S."/>
            <person name="Wang J."/>
            <person name="Zhang G."/>
            <person name="Kronforst M.R."/>
            <person name="Wang W."/>
        </authorList>
    </citation>
    <scope>NUCLEOTIDE SEQUENCE [LARGE SCALE GENOMIC DNA]</scope>
    <source>
        <strain evidence="1">Ya'a_city_454_Pm</strain>
        <tissue evidence="1">Whole body</tissue>
    </source>
</reference>
<sequence>MATVMENMKKERAIMRRLHTKIANEIESTLEKEIRICPELTAAWSNLDEINIKLSELNDKIKSTMLDEDIREEELEKEILDVQKYTSNGV</sequence>